<dbReference type="InterPro" id="IPR005358">
    <property type="entry name" value="Puta_zinc/iron-chelating_dom"/>
</dbReference>
<dbReference type="PANTHER" id="PTHR37421:SF1">
    <property type="entry name" value="UPF0260 PROTEIN YCGN"/>
    <property type="match status" value="1"/>
</dbReference>
<dbReference type="NCBIfam" id="NF003501">
    <property type="entry name" value="PRK05170.1-5"/>
    <property type="match status" value="1"/>
</dbReference>
<dbReference type="PIRSF" id="PIRSF006173">
    <property type="entry name" value="UCP006173"/>
    <property type="match status" value="1"/>
</dbReference>
<dbReference type="Proteomes" id="UP000295733">
    <property type="component" value="Unassembled WGS sequence"/>
</dbReference>
<dbReference type="NCBIfam" id="NF003507">
    <property type="entry name" value="PRK05170.2-5"/>
    <property type="match status" value="1"/>
</dbReference>
<comment type="similarity">
    <text evidence="1">Belongs to the UPF0260 family.</text>
</comment>
<evidence type="ECO:0000256" key="1">
    <source>
        <dbReference type="HAMAP-Rule" id="MF_00676"/>
    </source>
</evidence>
<dbReference type="AlphaFoldDB" id="A0A4R2NWF9"/>
<reference evidence="2 3" key="1">
    <citation type="submission" date="2019-03" db="EMBL/GenBank/DDBJ databases">
        <title>Genomic Encyclopedia of Type Strains, Phase IV (KMG-IV): sequencing the most valuable type-strain genomes for metagenomic binning, comparative biology and taxonomic classification.</title>
        <authorList>
            <person name="Goeker M."/>
        </authorList>
    </citation>
    <scope>NUCLEOTIDE SEQUENCE [LARGE SCALE GENOMIC DNA]</scope>
    <source>
        <strain evidence="2 3">DSM 2781</strain>
    </source>
</reference>
<dbReference type="Pfam" id="PF03692">
    <property type="entry name" value="CxxCxxCC"/>
    <property type="match status" value="1"/>
</dbReference>
<evidence type="ECO:0000313" key="3">
    <source>
        <dbReference type="Proteomes" id="UP000295733"/>
    </source>
</evidence>
<dbReference type="EMBL" id="SLXL01000002">
    <property type="protein sequence ID" value="TCP26410.1"/>
    <property type="molecule type" value="Genomic_DNA"/>
</dbReference>
<name>A0A4R2NWF9_RHOAD</name>
<comment type="caution">
    <text evidence="2">The sequence shown here is derived from an EMBL/GenBank/DDBJ whole genome shotgun (WGS) entry which is preliminary data.</text>
</comment>
<dbReference type="HAMAP" id="MF_00676">
    <property type="entry name" value="UPF0260"/>
    <property type="match status" value="1"/>
</dbReference>
<dbReference type="PANTHER" id="PTHR37421">
    <property type="entry name" value="UPF0260 PROTEIN YCGN"/>
    <property type="match status" value="1"/>
</dbReference>
<sequence length="156" mass="18104">MAKRPARTELRPRFWERFPLDRLSEREWEALCDGCGKCCLNKLEDEDTGEVVFTRVACRLLDDETCRCGNYHCRKAIVPECVVLTPQTIADVAYWMPATCAYRLLWQQQPLPDWHPLVTGDPESVHAAGMSVRGWTVPEFEIPVEDWEDHIIQEEL</sequence>
<protein>
    <recommendedName>
        <fullName evidence="1">UPF0260 protein EV656_102376</fullName>
    </recommendedName>
</protein>
<gene>
    <name evidence="2" type="ORF">EV656_102376</name>
</gene>
<keyword evidence="3" id="KW-1185">Reference proteome</keyword>
<dbReference type="InterPro" id="IPR008228">
    <property type="entry name" value="UCP006173"/>
</dbReference>
<accession>A0A4R2NWF9</accession>
<evidence type="ECO:0000313" key="2">
    <source>
        <dbReference type="EMBL" id="TCP26410.1"/>
    </source>
</evidence>
<proteinExistence type="inferred from homology"/>
<dbReference type="OrthoDB" id="9786855at2"/>
<organism evidence="2 3">
    <name type="scientific">Rhodovulum adriaticum</name>
    <name type="common">Rhodopseudomonas adriatica</name>
    <dbReference type="NCBI Taxonomy" id="35804"/>
    <lineage>
        <taxon>Bacteria</taxon>
        <taxon>Pseudomonadati</taxon>
        <taxon>Pseudomonadota</taxon>
        <taxon>Alphaproteobacteria</taxon>
        <taxon>Rhodobacterales</taxon>
        <taxon>Paracoccaceae</taxon>
        <taxon>Rhodovulum</taxon>
    </lineage>
</organism>
<dbReference type="RefSeq" id="WP_132600409.1">
    <property type="nucleotide sequence ID" value="NZ_NRRP01000008.1"/>
</dbReference>